<sequence length="64" mass="7472">MTEPIKNGLTPGVEARIREIVREEIAAHKEQPEYIGLSEEKKKWLTEHWEKYLSEAQPNNLIAK</sequence>
<evidence type="ECO:0000313" key="1">
    <source>
        <dbReference type="EMBL" id="OMD31374.1"/>
    </source>
</evidence>
<organism evidence="1 2">
    <name type="scientific">Paenibacillus odorifer</name>
    <dbReference type="NCBI Taxonomy" id="189426"/>
    <lineage>
        <taxon>Bacteria</taxon>
        <taxon>Bacillati</taxon>
        <taxon>Bacillota</taxon>
        <taxon>Bacilli</taxon>
        <taxon>Bacillales</taxon>
        <taxon>Paenibacillaceae</taxon>
        <taxon>Paenibacillus</taxon>
    </lineage>
</organism>
<reference evidence="1 2" key="1">
    <citation type="submission" date="2016-10" db="EMBL/GenBank/DDBJ databases">
        <title>Paenibacillus species isolates.</title>
        <authorList>
            <person name="Beno S.M."/>
        </authorList>
    </citation>
    <scope>NUCLEOTIDE SEQUENCE [LARGE SCALE GENOMIC DNA]</scope>
    <source>
        <strain evidence="1 2">FSL H7-0604</strain>
    </source>
</reference>
<proteinExistence type="predicted"/>
<protein>
    <submittedName>
        <fullName evidence="1">Uncharacterized protein</fullName>
    </submittedName>
</protein>
<comment type="caution">
    <text evidence="1">The sequence shown here is derived from an EMBL/GenBank/DDBJ whole genome shotgun (WGS) entry which is preliminary data.</text>
</comment>
<dbReference type="EMBL" id="MKQP01000022">
    <property type="protein sequence ID" value="OMD31374.1"/>
    <property type="molecule type" value="Genomic_DNA"/>
</dbReference>
<dbReference type="AlphaFoldDB" id="A0A1R0X9Q0"/>
<accession>A0A1R0X9Q0</accession>
<gene>
    <name evidence="1" type="ORF">BJP51_19225</name>
</gene>
<name>A0A1R0X9Q0_9BACL</name>
<dbReference type="RefSeq" id="WP_076179182.1">
    <property type="nucleotide sequence ID" value="NZ_MKQP01000022.1"/>
</dbReference>
<dbReference type="Proteomes" id="UP000187465">
    <property type="component" value="Unassembled WGS sequence"/>
</dbReference>
<evidence type="ECO:0000313" key="2">
    <source>
        <dbReference type="Proteomes" id="UP000187465"/>
    </source>
</evidence>